<keyword evidence="6" id="KW-0520">NAD</keyword>
<dbReference type="HAMAP" id="MF_01131">
    <property type="entry name" value="Rex"/>
    <property type="match status" value="1"/>
</dbReference>
<protein>
    <recommendedName>
        <fullName evidence="6">Redox-sensing transcriptional repressor Rex</fullName>
    </recommendedName>
</protein>
<dbReference type="InterPro" id="IPR003781">
    <property type="entry name" value="CoA-bd"/>
</dbReference>
<dbReference type="InterPro" id="IPR009718">
    <property type="entry name" value="Rex_DNA-bd_C_dom"/>
</dbReference>
<dbReference type="RefSeq" id="WP_156683471.1">
    <property type="nucleotide sequence ID" value="NZ_CABWIB010000001.1"/>
</dbReference>
<dbReference type="SUPFAM" id="SSF46785">
    <property type="entry name" value="Winged helix' DNA-binding domain"/>
    <property type="match status" value="1"/>
</dbReference>
<keyword evidence="3 6" id="KW-0805">Transcription regulation</keyword>
<feature type="domain" description="CoA-binding" evidence="7">
    <location>
        <begin position="84"/>
        <end position="187"/>
    </location>
</feature>
<dbReference type="Pfam" id="PF06971">
    <property type="entry name" value="Put_DNA-bind_N"/>
    <property type="match status" value="1"/>
</dbReference>
<dbReference type="GO" id="GO:0003700">
    <property type="term" value="F:DNA-binding transcription factor activity"/>
    <property type="evidence" value="ECO:0007669"/>
    <property type="project" value="UniProtKB-UniRule"/>
</dbReference>
<dbReference type="GO" id="GO:0003677">
    <property type="term" value="F:DNA binding"/>
    <property type="evidence" value="ECO:0007669"/>
    <property type="project" value="UniProtKB-UniRule"/>
</dbReference>
<dbReference type="PANTHER" id="PTHR35786:SF1">
    <property type="entry name" value="REDOX-SENSING TRANSCRIPTIONAL REPRESSOR REX 1"/>
    <property type="match status" value="1"/>
</dbReference>
<dbReference type="EMBL" id="CABWIB010000001">
    <property type="protein sequence ID" value="VWL85479.1"/>
    <property type="molecule type" value="Genomic_DNA"/>
</dbReference>
<evidence type="ECO:0000256" key="4">
    <source>
        <dbReference type="ARBA" id="ARBA00023125"/>
    </source>
</evidence>
<dbReference type="GO" id="GO:0051775">
    <property type="term" value="P:response to redox state"/>
    <property type="evidence" value="ECO:0007669"/>
    <property type="project" value="InterPro"/>
</dbReference>
<dbReference type="Gene3D" id="1.10.10.10">
    <property type="entry name" value="Winged helix-like DNA-binding domain superfamily/Winged helix DNA-binding domain"/>
    <property type="match status" value="1"/>
</dbReference>
<dbReference type="SMART" id="SM00881">
    <property type="entry name" value="CoA_binding"/>
    <property type="match status" value="1"/>
</dbReference>
<comment type="subcellular location">
    <subcellularLocation>
        <location evidence="6">Cytoplasm</location>
    </subcellularLocation>
</comment>
<reference evidence="8 9" key="1">
    <citation type="submission" date="2019-10" db="EMBL/GenBank/DDBJ databases">
        <authorList>
            <person name="Blom J."/>
        </authorList>
    </citation>
    <scope>NUCLEOTIDE SEQUENCE [LARGE SCALE GENOMIC DNA]</scope>
    <source>
        <strain evidence="8 9">ES3154-GLU</strain>
    </source>
</reference>
<keyword evidence="2 6" id="KW-0678">Repressor</keyword>
<evidence type="ECO:0000259" key="7">
    <source>
        <dbReference type="SMART" id="SM00881"/>
    </source>
</evidence>
<name>A0A6I8MB64_9FUSO</name>
<evidence type="ECO:0000313" key="9">
    <source>
        <dbReference type="Proteomes" id="UP000419017"/>
    </source>
</evidence>
<evidence type="ECO:0000256" key="3">
    <source>
        <dbReference type="ARBA" id="ARBA00023015"/>
    </source>
</evidence>
<dbReference type="Proteomes" id="UP000419017">
    <property type="component" value="Unassembled WGS sequence"/>
</dbReference>
<evidence type="ECO:0000256" key="5">
    <source>
        <dbReference type="ARBA" id="ARBA00023163"/>
    </source>
</evidence>
<dbReference type="SUPFAM" id="SSF51735">
    <property type="entry name" value="NAD(P)-binding Rossmann-fold domains"/>
    <property type="match status" value="1"/>
</dbReference>
<keyword evidence="5 6" id="KW-0804">Transcription</keyword>
<dbReference type="Gene3D" id="3.40.50.720">
    <property type="entry name" value="NAD(P)-binding Rossmann-like Domain"/>
    <property type="match status" value="1"/>
</dbReference>
<dbReference type="Pfam" id="PF02629">
    <property type="entry name" value="CoA_binding"/>
    <property type="match status" value="1"/>
</dbReference>
<organism evidence="8 9">
    <name type="scientific">Oceanivirga miroungae</name>
    <dbReference type="NCBI Taxonomy" id="1130046"/>
    <lineage>
        <taxon>Bacteria</taxon>
        <taxon>Fusobacteriati</taxon>
        <taxon>Fusobacteriota</taxon>
        <taxon>Fusobacteriia</taxon>
        <taxon>Fusobacteriales</taxon>
        <taxon>Leptotrichiaceae</taxon>
        <taxon>Oceanivirga</taxon>
    </lineage>
</organism>
<keyword evidence="1 6" id="KW-0963">Cytoplasm</keyword>
<evidence type="ECO:0000256" key="1">
    <source>
        <dbReference type="ARBA" id="ARBA00022490"/>
    </source>
</evidence>
<dbReference type="InterPro" id="IPR036388">
    <property type="entry name" value="WH-like_DNA-bd_sf"/>
</dbReference>
<keyword evidence="9" id="KW-1185">Reference proteome</keyword>
<keyword evidence="4 6" id="KW-0238">DNA-binding</keyword>
<dbReference type="NCBIfam" id="NF003994">
    <property type="entry name" value="PRK05472.2-3"/>
    <property type="match status" value="1"/>
</dbReference>
<dbReference type="GO" id="GO:0045892">
    <property type="term" value="P:negative regulation of DNA-templated transcription"/>
    <property type="evidence" value="ECO:0007669"/>
    <property type="project" value="InterPro"/>
</dbReference>
<dbReference type="NCBIfam" id="NF003996">
    <property type="entry name" value="PRK05472.2-5"/>
    <property type="match status" value="1"/>
</dbReference>
<comment type="function">
    <text evidence="6">Modulates transcription in response to changes in cellular NADH/NAD(+) redox state.</text>
</comment>
<dbReference type="InterPro" id="IPR022876">
    <property type="entry name" value="Tscrpt_rep_Rex"/>
</dbReference>
<accession>A0A6I8MB64</accession>
<feature type="binding site" evidence="6">
    <location>
        <begin position="95"/>
        <end position="100"/>
    </location>
    <ligand>
        <name>NAD(+)</name>
        <dbReference type="ChEBI" id="CHEBI:57540"/>
    </ligand>
</feature>
<gene>
    <name evidence="6" type="primary">rex</name>
    <name evidence="8" type="ORF">OMES3154_00764</name>
</gene>
<sequence length="222" mass="25410">MHKKIKYDSKDISSKMVRRLTKYLRVLKDIKKKKDRVNSVELATKMNTTASQVRKDLSTFGEFGVRSKGYDLDHLINIIESILGIDEDNKVIIIGFGNMGRLLSSNTDVLGKGFVITGIFDNNKDKIGTKVEKIGLEVLDYSQVAKFIKEEKITSCILAVNREFAQEVSEELIEYGIKAILNLTTKRLHLPEDIATVEIDFSIKLQELNFWRKYKNIKYGNN</sequence>
<dbReference type="AlphaFoldDB" id="A0A6I8MB64"/>
<dbReference type="PANTHER" id="PTHR35786">
    <property type="entry name" value="REDOX-SENSING TRANSCRIPTIONAL REPRESSOR REX"/>
    <property type="match status" value="1"/>
</dbReference>
<evidence type="ECO:0000313" key="8">
    <source>
        <dbReference type="EMBL" id="VWL85479.1"/>
    </source>
</evidence>
<dbReference type="NCBIfam" id="NF003995">
    <property type="entry name" value="PRK05472.2-4"/>
    <property type="match status" value="1"/>
</dbReference>
<proteinExistence type="inferred from homology"/>
<dbReference type="InterPro" id="IPR036291">
    <property type="entry name" value="NAD(P)-bd_dom_sf"/>
</dbReference>
<comment type="similarity">
    <text evidence="6">Belongs to the transcriptional regulatory Rex family.</text>
</comment>
<dbReference type="InterPro" id="IPR036390">
    <property type="entry name" value="WH_DNA-bd_sf"/>
</dbReference>
<evidence type="ECO:0000256" key="2">
    <source>
        <dbReference type="ARBA" id="ARBA00022491"/>
    </source>
</evidence>
<comment type="caution">
    <text evidence="6">Lacks conserved residue(s) required for the propagation of feature annotation.</text>
</comment>
<evidence type="ECO:0000256" key="6">
    <source>
        <dbReference type="HAMAP-Rule" id="MF_01131"/>
    </source>
</evidence>
<dbReference type="GO" id="GO:0005737">
    <property type="term" value="C:cytoplasm"/>
    <property type="evidence" value="ECO:0007669"/>
    <property type="project" value="UniProtKB-SubCell"/>
</dbReference>
<comment type="subunit">
    <text evidence="6">Homodimer.</text>
</comment>